<name>A0A2G9TMB2_TELCI</name>
<gene>
    <name evidence="3" type="ORF">TELCIR_19401</name>
</gene>
<dbReference type="PROSITE" id="PS51767">
    <property type="entry name" value="PEPTIDASE_A1"/>
    <property type="match status" value="1"/>
</dbReference>
<protein>
    <recommendedName>
        <fullName evidence="2">Peptidase A1 domain-containing protein</fullName>
    </recommendedName>
</protein>
<comment type="similarity">
    <text evidence="1">Belongs to the peptidase A1 family.</text>
</comment>
<proteinExistence type="inferred from homology"/>
<dbReference type="InterPro" id="IPR001969">
    <property type="entry name" value="Aspartic_peptidase_AS"/>
</dbReference>
<evidence type="ECO:0000259" key="2">
    <source>
        <dbReference type="PROSITE" id="PS51767"/>
    </source>
</evidence>
<dbReference type="GO" id="GO:0004190">
    <property type="term" value="F:aspartic-type endopeptidase activity"/>
    <property type="evidence" value="ECO:0007669"/>
    <property type="project" value="InterPro"/>
</dbReference>
<organism evidence="3 4">
    <name type="scientific">Teladorsagia circumcincta</name>
    <name type="common">Brown stomach worm</name>
    <name type="synonym">Ostertagia circumcincta</name>
    <dbReference type="NCBI Taxonomy" id="45464"/>
    <lineage>
        <taxon>Eukaryota</taxon>
        <taxon>Metazoa</taxon>
        <taxon>Ecdysozoa</taxon>
        <taxon>Nematoda</taxon>
        <taxon>Chromadorea</taxon>
        <taxon>Rhabditida</taxon>
        <taxon>Rhabditina</taxon>
        <taxon>Rhabditomorpha</taxon>
        <taxon>Strongyloidea</taxon>
        <taxon>Trichostrongylidae</taxon>
        <taxon>Teladorsagia</taxon>
    </lineage>
</organism>
<evidence type="ECO:0000313" key="3">
    <source>
        <dbReference type="EMBL" id="PIO59144.1"/>
    </source>
</evidence>
<feature type="domain" description="Peptidase A1" evidence="2">
    <location>
        <begin position="1"/>
        <end position="132"/>
    </location>
</feature>
<dbReference type="Pfam" id="PF00026">
    <property type="entry name" value="Asp"/>
    <property type="match status" value="1"/>
</dbReference>
<dbReference type="PANTHER" id="PTHR47966:SF51">
    <property type="entry name" value="BETA-SITE APP-CLEAVING ENZYME, ISOFORM A-RELATED"/>
    <property type="match status" value="1"/>
</dbReference>
<dbReference type="GO" id="GO:0006508">
    <property type="term" value="P:proteolysis"/>
    <property type="evidence" value="ECO:0007669"/>
    <property type="project" value="InterPro"/>
</dbReference>
<keyword evidence="4" id="KW-1185">Reference proteome</keyword>
<dbReference type="InterPro" id="IPR001461">
    <property type="entry name" value="Aspartic_peptidase_A1"/>
</dbReference>
<dbReference type="EMBL" id="KZ358692">
    <property type="protein sequence ID" value="PIO59144.1"/>
    <property type="molecule type" value="Genomic_DNA"/>
</dbReference>
<dbReference type="PANTHER" id="PTHR47966">
    <property type="entry name" value="BETA-SITE APP-CLEAVING ENZYME, ISOFORM A-RELATED"/>
    <property type="match status" value="1"/>
</dbReference>
<dbReference type="SUPFAM" id="SSF50630">
    <property type="entry name" value="Acid proteases"/>
    <property type="match status" value="1"/>
</dbReference>
<reference evidence="3 4" key="1">
    <citation type="submission" date="2015-09" db="EMBL/GenBank/DDBJ databases">
        <title>Draft genome of the parasitic nematode Teladorsagia circumcincta isolate WARC Sus (inbred).</title>
        <authorList>
            <person name="Mitreva M."/>
        </authorList>
    </citation>
    <scope>NUCLEOTIDE SEQUENCE [LARGE SCALE GENOMIC DNA]</scope>
    <source>
        <strain evidence="3 4">S</strain>
    </source>
</reference>
<dbReference type="AlphaFoldDB" id="A0A2G9TMB2"/>
<dbReference type="PROSITE" id="PS00141">
    <property type="entry name" value="ASP_PROTEASE"/>
    <property type="match status" value="1"/>
</dbReference>
<dbReference type="Proteomes" id="UP000230423">
    <property type="component" value="Unassembled WGS sequence"/>
</dbReference>
<evidence type="ECO:0000256" key="1">
    <source>
        <dbReference type="ARBA" id="ARBA00007447"/>
    </source>
</evidence>
<feature type="non-terminal residue" evidence="3">
    <location>
        <position position="1"/>
    </location>
</feature>
<dbReference type="InterPro" id="IPR033121">
    <property type="entry name" value="PEPTIDASE_A1"/>
</dbReference>
<dbReference type="InterPro" id="IPR021109">
    <property type="entry name" value="Peptidase_aspartic_dom_sf"/>
</dbReference>
<accession>A0A2G9TMB2</accession>
<evidence type="ECO:0000313" key="4">
    <source>
        <dbReference type="Proteomes" id="UP000230423"/>
    </source>
</evidence>
<dbReference type="OrthoDB" id="771136at2759"/>
<dbReference type="Gene3D" id="2.40.70.10">
    <property type="entry name" value="Acid Proteases"/>
    <property type="match status" value="1"/>
</dbReference>
<sequence length="133" mass="14884">LAYKLNLKLEYEEDIARRNIVFEGPFTALVDTGTSMIVGPSYAIESIQQTIGAQPDLRGGMVIDCSTIPQLPTITFTVGKHKVVLRGSDYIVKRYSTWLKASVSVLASARIENMTFFPREAQEQENMRENLSP</sequence>